<dbReference type="CDD" id="cd00090">
    <property type="entry name" value="HTH_ARSR"/>
    <property type="match status" value="1"/>
</dbReference>
<evidence type="ECO:0000313" key="3">
    <source>
        <dbReference type="Proteomes" id="UP000595001"/>
    </source>
</evidence>
<dbReference type="InterPro" id="IPR036388">
    <property type="entry name" value="WH-like_DNA-bd_sf"/>
</dbReference>
<dbReference type="GeneID" id="60589301"/>
<name>A0A7T3KTT5_9EURY</name>
<dbReference type="InterPro" id="IPR001845">
    <property type="entry name" value="HTH_ArsR_DNA-bd_dom"/>
</dbReference>
<dbReference type="KEGG" id="hlt:I7X12_12370"/>
<dbReference type="GO" id="GO:0003700">
    <property type="term" value="F:DNA-binding transcription factor activity"/>
    <property type="evidence" value="ECO:0007669"/>
    <property type="project" value="InterPro"/>
</dbReference>
<dbReference type="EMBL" id="CP065856">
    <property type="protein sequence ID" value="QPV61557.1"/>
    <property type="molecule type" value="Genomic_DNA"/>
</dbReference>
<reference evidence="2 3" key="1">
    <citation type="submission" date="2020-12" db="EMBL/GenBank/DDBJ databases">
        <title>Halosimplex halophilum sp. nov. and Halosimplex salinum sp. nov., two new members of the genus Halosimplex.</title>
        <authorList>
            <person name="Cui H.L."/>
        </authorList>
    </citation>
    <scope>NUCLEOTIDE SEQUENCE [LARGE SCALE GENOMIC DNA]</scope>
    <source>
        <strain evidence="2 3">YGH94</strain>
    </source>
</reference>
<gene>
    <name evidence="2" type="ORF">I7X12_12370</name>
</gene>
<dbReference type="RefSeq" id="WP_198060387.1">
    <property type="nucleotide sequence ID" value="NZ_CP065856.1"/>
</dbReference>
<keyword evidence="3" id="KW-1185">Reference proteome</keyword>
<accession>A0A7T3KTT5</accession>
<dbReference type="InterPro" id="IPR011991">
    <property type="entry name" value="ArsR-like_HTH"/>
</dbReference>
<proteinExistence type="predicted"/>
<evidence type="ECO:0000313" key="2">
    <source>
        <dbReference type="EMBL" id="QPV61557.1"/>
    </source>
</evidence>
<sequence>MATDTKPEDPSDEAHVTDEHVLVSVLGDHPKTKILATFVGNPEMDFNVTEIADYANLKRDTVYKYLDTLKGWGLIEETRRVGNSQMYALNTENDANEAFAKFEWELLTHLGDKEQAGELDDQNNPLP</sequence>
<dbReference type="SMART" id="SM00418">
    <property type="entry name" value="HTH_ARSR"/>
    <property type="match status" value="1"/>
</dbReference>
<dbReference type="AlphaFoldDB" id="A0A7T3KTT5"/>
<feature type="domain" description="HTH arsR-type" evidence="1">
    <location>
        <begin position="21"/>
        <end position="107"/>
    </location>
</feature>
<evidence type="ECO:0000259" key="1">
    <source>
        <dbReference type="SMART" id="SM00418"/>
    </source>
</evidence>
<dbReference type="InterPro" id="IPR036390">
    <property type="entry name" value="WH_DNA-bd_sf"/>
</dbReference>
<dbReference type="Proteomes" id="UP000595001">
    <property type="component" value="Chromosome"/>
</dbReference>
<protein>
    <submittedName>
        <fullName evidence="2">Helix-turn-helix transcriptional regulator</fullName>
    </submittedName>
</protein>
<organism evidence="2 3">
    <name type="scientific">Halosimplex litoreum</name>
    <dbReference type="NCBI Taxonomy" id="1198301"/>
    <lineage>
        <taxon>Archaea</taxon>
        <taxon>Methanobacteriati</taxon>
        <taxon>Methanobacteriota</taxon>
        <taxon>Stenosarchaea group</taxon>
        <taxon>Halobacteria</taxon>
        <taxon>Halobacteriales</taxon>
        <taxon>Haloarculaceae</taxon>
        <taxon>Halosimplex</taxon>
    </lineage>
</organism>
<dbReference type="Gene3D" id="1.10.10.10">
    <property type="entry name" value="Winged helix-like DNA-binding domain superfamily/Winged helix DNA-binding domain"/>
    <property type="match status" value="1"/>
</dbReference>
<dbReference type="SUPFAM" id="SSF46785">
    <property type="entry name" value="Winged helix' DNA-binding domain"/>
    <property type="match status" value="1"/>
</dbReference>
<dbReference type="OrthoDB" id="319083at2157"/>